<dbReference type="Gene3D" id="1.10.418.20">
    <property type="match status" value="1"/>
</dbReference>
<evidence type="ECO:0000313" key="8">
    <source>
        <dbReference type="EMBL" id="KAJ7758160.1"/>
    </source>
</evidence>
<dbReference type="InterPro" id="IPR003653">
    <property type="entry name" value="Peptidase_C48_C"/>
</dbReference>
<dbReference type="Proteomes" id="UP001215280">
    <property type="component" value="Unassembled WGS sequence"/>
</dbReference>
<evidence type="ECO:0000256" key="3">
    <source>
        <dbReference type="ARBA" id="ARBA00022670"/>
    </source>
</evidence>
<feature type="region of interest" description="Disordered" evidence="6">
    <location>
        <begin position="1"/>
        <end position="180"/>
    </location>
</feature>
<organism evidence="8 9">
    <name type="scientific">Mycena maculata</name>
    <dbReference type="NCBI Taxonomy" id="230809"/>
    <lineage>
        <taxon>Eukaryota</taxon>
        <taxon>Fungi</taxon>
        <taxon>Dikarya</taxon>
        <taxon>Basidiomycota</taxon>
        <taxon>Agaricomycotina</taxon>
        <taxon>Agaricomycetes</taxon>
        <taxon>Agaricomycetidae</taxon>
        <taxon>Agaricales</taxon>
        <taxon>Marasmiineae</taxon>
        <taxon>Mycenaceae</taxon>
        <taxon>Mycena</taxon>
    </lineage>
</organism>
<comment type="caution">
    <text evidence="8">The sequence shown here is derived from an EMBL/GenBank/DDBJ whole genome shotgun (WGS) entry which is preliminary data.</text>
</comment>
<evidence type="ECO:0000256" key="6">
    <source>
        <dbReference type="SAM" id="MobiDB-lite"/>
    </source>
</evidence>
<feature type="compositionally biased region" description="Acidic residues" evidence="6">
    <location>
        <begin position="738"/>
        <end position="756"/>
    </location>
</feature>
<evidence type="ECO:0000256" key="5">
    <source>
        <dbReference type="ARBA" id="ARBA00022801"/>
    </source>
</evidence>
<evidence type="ECO:0000256" key="2">
    <source>
        <dbReference type="ARBA" id="ARBA00022553"/>
    </source>
</evidence>
<dbReference type="GO" id="GO:0005737">
    <property type="term" value="C:cytoplasm"/>
    <property type="evidence" value="ECO:0007669"/>
    <property type="project" value="TreeGrafter"/>
</dbReference>
<evidence type="ECO:0000256" key="4">
    <source>
        <dbReference type="ARBA" id="ARBA00022786"/>
    </source>
</evidence>
<dbReference type="InterPro" id="IPR038765">
    <property type="entry name" value="Papain-like_cys_pep_sf"/>
</dbReference>
<dbReference type="InterPro" id="IPR051947">
    <property type="entry name" value="Sentrin-specific_protease"/>
</dbReference>
<dbReference type="GO" id="GO:0005634">
    <property type="term" value="C:nucleus"/>
    <property type="evidence" value="ECO:0007669"/>
    <property type="project" value="TreeGrafter"/>
</dbReference>
<dbReference type="AlphaFoldDB" id="A0AAD7NFW5"/>
<keyword evidence="5" id="KW-0378">Hydrolase</keyword>
<dbReference type="Gene3D" id="3.40.395.10">
    <property type="entry name" value="Adenoviral Proteinase, Chain A"/>
    <property type="match status" value="1"/>
</dbReference>
<dbReference type="PROSITE" id="PS50600">
    <property type="entry name" value="ULP_PROTEASE"/>
    <property type="match status" value="1"/>
</dbReference>
<protein>
    <recommendedName>
        <fullName evidence="7">Ubiquitin-like protease family profile domain-containing protein</fullName>
    </recommendedName>
</protein>
<feature type="domain" description="Ubiquitin-like protease family profile" evidence="7">
    <location>
        <begin position="533"/>
        <end position="945"/>
    </location>
</feature>
<feature type="compositionally biased region" description="Acidic residues" evidence="6">
    <location>
        <begin position="1017"/>
        <end position="1028"/>
    </location>
</feature>
<proteinExistence type="inferred from homology"/>
<feature type="region of interest" description="Disordered" evidence="6">
    <location>
        <begin position="407"/>
        <end position="512"/>
    </location>
</feature>
<feature type="region of interest" description="Disordered" evidence="6">
    <location>
        <begin position="729"/>
        <end position="866"/>
    </location>
</feature>
<keyword evidence="3" id="KW-0645">Protease</keyword>
<feature type="compositionally biased region" description="Polar residues" evidence="6">
    <location>
        <begin position="449"/>
        <end position="473"/>
    </location>
</feature>
<feature type="region of interest" description="Disordered" evidence="6">
    <location>
        <begin position="636"/>
        <end position="700"/>
    </location>
</feature>
<evidence type="ECO:0000313" key="9">
    <source>
        <dbReference type="Proteomes" id="UP001215280"/>
    </source>
</evidence>
<dbReference type="GO" id="GO:0016926">
    <property type="term" value="P:protein desumoylation"/>
    <property type="evidence" value="ECO:0007669"/>
    <property type="project" value="TreeGrafter"/>
</dbReference>
<evidence type="ECO:0000259" key="7">
    <source>
        <dbReference type="PROSITE" id="PS50600"/>
    </source>
</evidence>
<dbReference type="GO" id="GO:0070139">
    <property type="term" value="F:SUMO-specific endopeptidase activity"/>
    <property type="evidence" value="ECO:0007669"/>
    <property type="project" value="TreeGrafter"/>
</dbReference>
<evidence type="ECO:0000256" key="1">
    <source>
        <dbReference type="ARBA" id="ARBA00005234"/>
    </source>
</evidence>
<feature type="region of interest" description="Disordered" evidence="6">
    <location>
        <begin position="1002"/>
        <end position="1052"/>
    </location>
</feature>
<feature type="compositionally biased region" description="Polar residues" evidence="6">
    <location>
        <begin position="677"/>
        <end position="700"/>
    </location>
</feature>
<feature type="compositionally biased region" description="Basic and acidic residues" evidence="6">
    <location>
        <begin position="143"/>
        <end position="155"/>
    </location>
</feature>
<name>A0AAD7NFW5_9AGAR</name>
<feature type="compositionally biased region" description="Basic and acidic residues" evidence="6">
    <location>
        <begin position="654"/>
        <end position="675"/>
    </location>
</feature>
<dbReference type="PANTHER" id="PTHR46896:SF3">
    <property type="entry name" value="FI06413P-RELATED"/>
    <property type="match status" value="1"/>
</dbReference>
<keyword evidence="2" id="KW-0597">Phosphoprotein</keyword>
<dbReference type="PANTHER" id="PTHR46896">
    <property type="entry name" value="SENTRIN-SPECIFIC PROTEASE"/>
    <property type="match status" value="1"/>
</dbReference>
<dbReference type="SUPFAM" id="SSF54001">
    <property type="entry name" value="Cysteine proteinases"/>
    <property type="match status" value="1"/>
</dbReference>
<feature type="compositionally biased region" description="Polar residues" evidence="6">
    <location>
        <begin position="72"/>
        <end position="91"/>
    </location>
</feature>
<dbReference type="GO" id="GO:0006508">
    <property type="term" value="P:proteolysis"/>
    <property type="evidence" value="ECO:0007669"/>
    <property type="project" value="UniProtKB-KW"/>
</dbReference>
<accession>A0AAD7NFW5</accession>
<gene>
    <name evidence="8" type="ORF">DFH07DRAFT_456883</name>
</gene>
<feature type="compositionally biased region" description="Polar residues" evidence="6">
    <location>
        <begin position="53"/>
        <end position="64"/>
    </location>
</feature>
<comment type="similarity">
    <text evidence="1">Belongs to the peptidase C48 family.</text>
</comment>
<dbReference type="EMBL" id="JARJLG010000056">
    <property type="protein sequence ID" value="KAJ7758160.1"/>
    <property type="molecule type" value="Genomic_DNA"/>
</dbReference>
<keyword evidence="9" id="KW-1185">Reference proteome</keyword>
<keyword evidence="4" id="KW-0833">Ubl conjugation pathway</keyword>
<sequence>MLISTEDRLSVSTLHGHPPANMRDASQGSQGWTKAPTKISMPTNPPRGLGATNPFNRNRTQDTLHQPRGGNPVSQNTLTNWSSPSMFTNGRNGPPPAKKARTDDPGVRSRKKVPLPKPNLDLPRRKPGASSRSSVGSSHHSRLVPDGEATRDLRNRPLLAPEDSDPIEPFPEESRPPGFVKGTVQSIDEDKRFPDPSPRVDFYQHIQGGKIKNGMKPRNPSSSVVVTSSALPNGVHANTTNRAPNKTKFLPIKAWYLGRKLFDGQESYHLIWESTGPTKGRMTIRSGDAPGPPSRHSEEVDLPSVAKAVWFGDPTEDYPNKVFVVETYEKTRRNKPLGIQYPEFFKQGGKHGEGDIMIKFDTSSLAWSRPTYKEFVDWLKSHVKDRQTLRGKAGNHKWDMANRISQLTESSVKREQQQETGSSGTRVILKAKPKEPPVPGLPFLDDWSPPTSVAIANTAQPTRSRRQGSSNTPIEIESPTRPPPRTIYNQSTNSGGGPDPVRRSARQSVAPQRPYVDPDEVILVYPPNQTGAVNITNGDVNRLSPGEFLNDTLIEFGLKLWLQDLEKENPELVKQIHVFSSFFYKKLNKKNPQEGYESVKKWTSKFDLFDKKYIIVPINENLHWYLAIIYHPEHTLNPPPPTISKSPATRRKARQEADRPEELDQATEHVRRLPDSKASSVTRRSLTPSETPDDTGTLSPISNAQAEAEVANELMSSCSITEDDVPPSAIAEKTEGTGSDDEHDSLFDEMDVDADLDTTREQPPLPPPAVDSGDPLNDGDSHTASEGPAVSEPDIMDVDASADPDQSMDPLDVIDSPPPVSRAVEPVRFYGKSAKSRGKRKAESSPLETFPVQDAPPPESYEDDADDAMVVGGQPTTYVFTLDSLGSRHPKVVKVLAQYLKYEAQEKRKIPLEMTSQPIGKAALVPHQPNFCDCGIYLLHLAQTFISDPERYCELITTKRGNTNSLERQAQWNNDGTKILRETLSQRIAELSIEWKKNRAAKEELKKKEELEKKDEEVPESSDDDVDIVETTPAKPVLPKTPKTGKAMRMRG</sequence>
<reference evidence="8" key="1">
    <citation type="submission" date="2023-03" db="EMBL/GenBank/DDBJ databases">
        <title>Massive genome expansion in bonnet fungi (Mycena s.s.) driven by repeated elements and novel gene families across ecological guilds.</title>
        <authorList>
            <consortium name="Lawrence Berkeley National Laboratory"/>
            <person name="Harder C.B."/>
            <person name="Miyauchi S."/>
            <person name="Viragh M."/>
            <person name="Kuo A."/>
            <person name="Thoen E."/>
            <person name="Andreopoulos B."/>
            <person name="Lu D."/>
            <person name="Skrede I."/>
            <person name="Drula E."/>
            <person name="Henrissat B."/>
            <person name="Morin E."/>
            <person name="Kohler A."/>
            <person name="Barry K."/>
            <person name="LaButti K."/>
            <person name="Morin E."/>
            <person name="Salamov A."/>
            <person name="Lipzen A."/>
            <person name="Mereny Z."/>
            <person name="Hegedus B."/>
            <person name="Baldrian P."/>
            <person name="Stursova M."/>
            <person name="Weitz H."/>
            <person name="Taylor A."/>
            <person name="Grigoriev I.V."/>
            <person name="Nagy L.G."/>
            <person name="Martin F."/>
            <person name="Kauserud H."/>
        </authorList>
    </citation>
    <scope>NUCLEOTIDE SEQUENCE</scope>
    <source>
        <strain evidence="8">CBHHK188m</strain>
    </source>
</reference>
<dbReference type="Pfam" id="PF02902">
    <property type="entry name" value="Peptidase_C48"/>
    <property type="match status" value="2"/>
</dbReference>
<feature type="compositionally biased region" description="Basic and acidic residues" evidence="6">
    <location>
        <begin position="1002"/>
        <end position="1016"/>
    </location>
</feature>